<keyword evidence="1" id="KW-0472">Membrane</keyword>
<evidence type="ECO:0008006" key="4">
    <source>
        <dbReference type="Google" id="ProtNLM"/>
    </source>
</evidence>
<evidence type="ECO:0000256" key="1">
    <source>
        <dbReference type="SAM" id="Phobius"/>
    </source>
</evidence>
<reference evidence="3" key="1">
    <citation type="journal article" date="2019" name="Int. J. Syst. Evol. Microbiol.">
        <title>The Global Catalogue of Microorganisms (GCM) 10K type strain sequencing project: providing services to taxonomists for standard genome sequencing and annotation.</title>
        <authorList>
            <consortium name="The Broad Institute Genomics Platform"/>
            <consortium name="The Broad Institute Genome Sequencing Center for Infectious Disease"/>
            <person name="Wu L."/>
            <person name="Ma J."/>
        </authorList>
    </citation>
    <scope>NUCLEOTIDE SEQUENCE [LARGE SCALE GENOMIC DNA]</scope>
    <source>
        <strain evidence="3">IBRC-M 10813</strain>
    </source>
</reference>
<evidence type="ECO:0000313" key="3">
    <source>
        <dbReference type="Proteomes" id="UP001595843"/>
    </source>
</evidence>
<comment type="caution">
    <text evidence="2">The sequence shown here is derived from an EMBL/GenBank/DDBJ whole genome shotgun (WGS) entry which is preliminary data.</text>
</comment>
<proteinExistence type="predicted"/>
<feature type="transmembrane region" description="Helical" evidence="1">
    <location>
        <begin position="437"/>
        <end position="458"/>
    </location>
</feature>
<organism evidence="2 3">
    <name type="scientific">Salinithrix halophila</name>
    <dbReference type="NCBI Taxonomy" id="1485204"/>
    <lineage>
        <taxon>Bacteria</taxon>
        <taxon>Bacillati</taxon>
        <taxon>Bacillota</taxon>
        <taxon>Bacilli</taxon>
        <taxon>Bacillales</taxon>
        <taxon>Thermoactinomycetaceae</taxon>
        <taxon>Salinithrix</taxon>
    </lineage>
</organism>
<name>A0ABV8JHF9_9BACL</name>
<sequence length="473" mass="54090">MTNRQIFTVLWTTQHLIRNKDDLYVLLLGLGISFSLPPDQKIPFFLITLGLWLLSAVVAYIIQCVALALKTRRMQKGFGWDAWLTSSMSGAIMLVVCLFASKFALQWFFPSMDMLIDGIRNGEGAPNHFPAMGDLLIHVLADAHRLVEQYGFWLFNGIATRFLFQRPEETDSFLFVLQILLLFTALLISYGLAGRWYRKLPSSYATAERGWIVWYGRLLERWTKNGLVRVQLRNLVRDSEQLSSDYSFFYLDFGVWMFVGFAMGATTVAMPDWAMILVFHFLVNGMARDAFYSIDSFPGKLKFDADGKASRLFRLSGQSYSQLYEAKIWTQRLLGIHIAVAGVILVTWILKGNLFFLLLAGGIVVLHFILTPHLATMPSYISPHFKRQHYTEGEEYQEQAWLDEGVFEKGRDWLTYLCLAPILVSIALEGIRVPIYVAASIAWLGIVLVVFYTITHYAKRKVTKMIDRSDIIS</sequence>
<dbReference type="EMBL" id="JBHSAP010000015">
    <property type="protein sequence ID" value="MFC4077347.1"/>
    <property type="molecule type" value="Genomic_DNA"/>
</dbReference>
<feature type="transmembrane region" description="Helical" evidence="1">
    <location>
        <begin position="21"/>
        <end position="38"/>
    </location>
</feature>
<dbReference type="Proteomes" id="UP001595843">
    <property type="component" value="Unassembled WGS sequence"/>
</dbReference>
<feature type="transmembrane region" description="Helical" evidence="1">
    <location>
        <begin position="247"/>
        <end position="267"/>
    </location>
</feature>
<evidence type="ECO:0000313" key="2">
    <source>
        <dbReference type="EMBL" id="MFC4077347.1"/>
    </source>
</evidence>
<keyword evidence="1" id="KW-1133">Transmembrane helix</keyword>
<feature type="transmembrane region" description="Helical" evidence="1">
    <location>
        <begin position="90"/>
        <end position="109"/>
    </location>
</feature>
<keyword evidence="3" id="KW-1185">Reference proteome</keyword>
<keyword evidence="1" id="KW-0812">Transmembrane</keyword>
<feature type="transmembrane region" description="Helical" evidence="1">
    <location>
        <begin position="44"/>
        <end position="69"/>
    </location>
</feature>
<accession>A0ABV8JHF9</accession>
<dbReference type="RefSeq" id="WP_380705160.1">
    <property type="nucleotide sequence ID" value="NZ_JBHSAP010000015.1"/>
</dbReference>
<protein>
    <recommendedName>
        <fullName evidence="4">ABC-2 type transport system permease protein</fullName>
    </recommendedName>
</protein>
<gene>
    <name evidence="2" type="ORF">ACFOUO_11105</name>
</gene>
<feature type="transmembrane region" description="Helical" evidence="1">
    <location>
        <begin position="173"/>
        <end position="193"/>
    </location>
</feature>
<feature type="transmembrane region" description="Helical" evidence="1">
    <location>
        <begin position="333"/>
        <end position="350"/>
    </location>
</feature>
<feature type="transmembrane region" description="Helical" evidence="1">
    <location>
        <begin position="356"/>
        <end position="377"/>
    </location>
</feature>